<name>A0ABD0K6X8_9CAEN</name>
<gene>
    <name evidence="1" type="ORF">BaRGS_00025895</name>
</gene>
<evidence type="ECO:0000313" key="1">
    <source>
        <dbReference type="EMBL" id="KAK7482862.1"/>
    </source>
</evidence>
<proteinExistence type="predicted"/>
<organism evidence="1 2">
    <name type="scientific">Batillaria attramentaria</name>
    <dbReference type="NCBI Taxonomy" id="370345"/>
    <lineage>
        <taxon>Eukaryota</taxon>
        <taxon>Metazoa</taxon>
        <taxon>Spiralia</taxon>
        <taxon>Lophotrochozoa</taxon>
        <taxon>Mollusca</taxon>
        <taxon>Gastropoda</taxon>
        <taxon>Caenogastropoda</taxon>
        <taxon>Sorbeoconcha</taxon>
        <taxon>Cerithioidea</taxon>
        <taxon>Batillariidae</taxon>
        <taxon>Batillaria</taxon>
    </lineage>
</organism>
<dbReference type="Proteomes" id="UP001519460">
    <property type="component" value="Unassembled WGS sequence"/>
</dbReference>
<sequence>MDIFSALGLPLTAKKSINSSAIQQQAMPTINGYPWESTASSIEERLTSRNFSSLRDDDKTRRINHPNGQQFVWTFGDRQLSSAQLLSHLPLPTKLLMHNAWAVLESGPIRISRLLAKSRVG</sequence>
<dbReference type="EMBL" id="JACVVK020000237">
    <property type="protein sequence ID" value="KAK7482862.1"/>
    <property type="molecule type" value="Genomic_DNA"/>
</dbReference>
<comment type="caution">
    <text evidence="1">The sequence shown here is derived from an EMBL/GenBank/DDBJ whole genome shotgun (WGS) entry which is preliminary data.</text>
</comment>
<accession>A0ABD0K6X8</accession>
<reference evidence="1 2" key="1">
    <citation type="journal article" date="2023" name="Sci. Data">
        <title>Genome assembly of the Korean intertidal mud-creeper Batillaria attramentaria.</title>
        <authorList>
            <person name="Patra A.K."/>
            <person name="Ho P.T."/>
            <person name="Jun S."/>
            <person name="Lee S.J."/>
            <person name="Kim Y."/>
            <person name="Won Y.J."/>
        </authorList>
    </citation>
    <scope>NUCLEOTIDE SEQUENCE [LARGE SCALE GENOMIC DNA]</scope>
    <source>
        <strain evidence="1">Wonlab-2016</strain>
    </source>
</reference>
<protein>
    <submittedName>
        <fullName evidence="1">Uncharacterized protein</fullName>
    </submittedName>
</protein>
<evidence type="ECO:0000313" key="2">
    <source>
        <dbReference type="Proteomes" id="UP001519460"/>
    </source>
</evidence>
<keyword evidence="2" id="KW-1185">Reference proteome</keyword>
<dbReference type="AlphaFoldDB" id="A0ABD0K6X8"/>